<name>A0A5M8A991_9BURK</name>
<feature type="binding site" evidence="7">
    <location>
        <position position="44"/>
    </location>
    <ligand>
        <name>Zn(2+)</name>
        <dbReference type="ChEBI" id="CHEBI:29105"/>
    </ligand>
</feature>
<dbReference type="PANTHER" id="PTHR11002:SF76">
    <property type="entry name" value="CARBONIC ANHYDRASE"/>
    <property type="match status" value="1"/>
</dbReference>
<evidence type="ECO:0000256" key="5">
    <source>
        <dbReference type="ARBA" id="ARBA00023239"/>
    </source>
</evidence>
<organism evidence="9 10">
    <name type="scientific">Cupriavidus cauae</name>
    <dbReference type="NCBI Taxonomy" id="2608999"/>
    <lineage>
        <taxon>Bacteria</taxon>
        <taxon>Pseudomonadati</taxon>
        <taxon>Pseudomonadota</taxon>
        <taxon>Betaproteobacteria</taxon>
        <taxon>Burkholderiales</taxon>
        <taxon>Burkholderiaceae</taxon>
        <taxon>Cupriavidus</taxon>
    </lineage>
</organism>
<accession>A0A5M8A991</accession>
<dbReference type="Proteomes" id="UP000324324">
    <property type="component" value="Unassembled WGS sequence"/>
</dbReference>
<keyword evidence="3 7" id="KW-0479">Metal-binding</keyword>
<comment type="catalytic activity">
    <reaction evidence="6 8">
        <text>hydrogencarbonate + H(+) = CO2 + H2O</text>
        <dbReference type="Rhea" id="RHEA:10748"/>
        <dbReference type="ChEBI" id="CHEBI:15377"/>
        <dbReference type="ChEBI" id="CHEBI:15378"/>
        <dbReference type="ChEBI" id="CHEBI:16526"/>
        <dbReference type="ChEBI" id="CHEBI:17544"/>
        <dbReference type="EC" id="4.2.1.1"/>
    </reaction>
</comment>
<comment type="cofactor">
    <cofactor evidence="7">
        <name>Zn(2+)</name>
        <dbReference type="ChEBI" id="CHEBI:29105"/>
    </cofactor>
    <text evidence="7">Binds 1 zinc ion per subunit.</text>
</comment>
<evidence type="ECO:0000256" key="3">
    <source>
        <dbReference type="ARBA" id="ARBA00022723"/>
    </source>
</evidence>
<reference evidence="9 10" key="1">
    <citation type="submission" date="2019-09" db="EMBL/GenBank/DDBJ databases">
        <title>Isolation of a novel species in the genus Cupriavidus from patients with sepsis using whole genome sequencing.</title>
        <authorList>
            <person name="Kweon O.J."/>
            <person name="Lee M.-K."/>
        </authorList>
    </citation>
    <scope>NUCLEOTIDE SEQUENCE [LARGE SCALE GENOMIC DNA]</scope>
    <source>
        <strain evidence="9 10">MKL-01</strain>
    </source>
</reference>
<dbReference type="PROSITE" id="PS00704">
    <property type="entry name" value="PROK_CO2_ANHYDRASE_1"/>
    <property type="match status" value="1"/>
</dbReference>
<dbReference type="InterPro" id="IPR036874">
    <property type="entry name" value="Carbonic_anhydrase_sf"/>
</dbReference>
<evidence type="ECO:0000256" key="8">
    <source>
        <dbReference type="RuleBase" id="RU003956"/>
    </source>
</evidence>
<dbReference type="InterPro" id="IPR015892">
    <property type="entry name" value="Carbonic_anhydrase_CS"/>
</dbReference>
<dbReference type="Gene3D" id="3.40.1050.10">
    <property type="entry name" value="Carbonic anhydrase"/>
    <property type="match status" value="1"/>
</dbReference>
<keyword evidence="4 7" id="KW-0862">Zinc</keyword>
<dbReference type="GO" id="GO:0008270">
    <property type="term" value="F:zinc ion binding"/>
    <property type="evidence" value="ECO:0007669"/>
    <property type="project" value="UniProtKB-UniRule"/>
</dbReference>
<evidence type="ECO:0000256" key="6">
    <source>
        <dbReference type="ARBA" id="ARBA00048348"/>
    </source>
</evidence>
<dbReference type="PROSITE" id="PS00705">
    <property type="entry name" value="PROK_CO2_ANHYDRASE_2"/>
    <property type="match status" value="1"/>
</dbReference>
<keyword evidence="10" id="KW-1185">Reference proteome</keyword>
<feature type="binding site" evidence="7">
    <location>
        <position position="42"/>
    </location>
    <ligand>
        <name>Zn(2+)</name>
        <dbReference type="ChEBI" id="CHEBI:29105"/>
    </ligand>
</feature>
<proteinExistence type="inferred from homology"/>
<dbReference type="EMBL" id="VWRN01000053">
    <property type="protein sequence ID" value="KAA6118921.1"/>
    <property type="molecule type" value="Genomic_DNA"/>
</dbReference>
<evidence type="ECO:0000313" key="9">
    <source>
        <dbReference type="EMBL" id="KAA6118921.1"/>
    </source>
</evidence>
<dbReference type="EC" id="4.2.1.1" evidence="2 8"/>
<evidence type="ECO:0000256" key="1">
    <source>
        <dbReference type="ARBA" id="ARBA00006217"/>
    </source>
</evidence>
<keyword evidence="5 8" id="KW-0456">Lyase</keyword>
<evidence type="ECO:0000256" key="7">
    <source>
        <dbReference type="PIRSR" id="PIRSR601765-1"/>
    </source>
</evidence>
<dbReference type="RefSeq" id="WP_150084184.1">
    <property type="nucleotide sequence ID" value="NZ_VWRN01000053.1"/>
</dbReference>
<comment type="caution">
    <text evidence="9">The sequence shown here is derived from an EMBL/GenBank/DDBJ whole genome shotgun (WGS) entry which is preliminary data.</text>
</comment>
<dbReference type="AlphaFoldDB" id="A0A5M8A991"/>
<dbReference type="CDD" id="cd00883">
    <property type="entry name" value="beta_CA_cladeA"/>
    <property type="match status" value="1"/>
</dbReference>
<evidence type="ECO:0000256" key="4">
    <source>
        <dbReference type="ARBA" id="ARBA00022833"/>
    </source>
</evidence>
<dbReference type="SMART" id="SM00947">
    <property type="entry name" value="Pro_CA"/>
    <property type="match status" value="1"/>
</dbReference>
<dbReference type="GO" id="GO:0015976">
    <property type="term" value="P:carbon utilization"/>
    <property type="evidence" value="ECO:0007669"/>
    <property type="project" value="InterPro"/>
</dbReference>
<dbReference type="SUPFAM" id="SSF53056">
    <property type="entry name" value="beta-carbonic anhydrase, cab"/>
    <property type="match status" value="1"/>
</dbReference>
<gene>
    <name evidence="9" type="ORF">F1599_19600</name>
</gene>
<evidence type="ECO:0000313" key="10">
    <source>
        <dbReference type="Proteomes" id="UP000324324"/>
    </source>
</evidence>
<feature type="binding site" evidence="7">
    <location>
        <position position="101"/>
    </location>
    <ligand>
        <name>Zn(2+)</name>
        <dbReference type="ChEBI" id="CHEBI:29105"/>
    </ligand>
</feature>
<feature type="binding site" evidence="7">
    <location>
        <position position="98"/>
    </location>
    <ligand>
        <name>Zn(2+)</name>
        <dbReference type="ChEBI" id="CHEBI:29105"/>
    </ligand>
</feature>
<protein>
    <recommendedName>
        <fullName evidence="2 8">Carbonic anhydrase</fullName>
        <ecNumber evidence="2 8">4.2.1.1</ecNumber>
    </recommendedName>
    <alternativeName>
        <fullName evidence="8">Carbonate dehydratase</fullName>
    </alternativeName>
</protein>
<evidence type="ECO:0000256" key="2">
    <source>
        <dbReference type="ARBA" id="ARBA00012925"/>
    </source>
</evidence>
<comment type="similarity">
    <text evidence="1 8">Belongs to the beta-class carbonic anhydrase family.</text>
</comment>
<comment type="function">
    <text evidence="8">Reversible hydration of carbon dioxide.</text>
</comment>
<dbReference type="InterPro" id="IPR001765">
    <property type="entry name" value="Carbonic_anhydrase"/>
</dbReference>
<dbReference type="PANTHER" id="PTHR11002">
    <property type="entry name" value="CARBONIC ANHYDRASE"/>
    <property type="match status" value="1"/>
</dbReference>
<dbReference type="Pfam" id="PF00484">
    <property type="entry name" value="Pro_CA"/>
    <property type="match status" value="1"/>
</dbReference>
<dbReference type="GO" id="GO:0004089">
    <property type="term" value="F:carbonate dehydratase activity"/>
    <property type="evidence" value="ECO:0007669"/>
    <property type="project" value="UniProtKB-UniRule"/>
</dbReference>
<sequence length="210" mass="23377">MEVAKRLMLENRAWATEVLSRDPDRFKRLAVRQAPDVLWIGCSDSRVPAELITNADPGDLFVHRNIANLVCEDDPNLMSVLQYALEVLRVGNVIVCGHQGCGGVRASLARVPELPHVDARLDKIRQVYRAHCGELDRLDNDDARTARLVELNAIAQVRKLAGMPLVRKVWDSGRALRLHAWIYSLETGLLEERLCLDGTDADASPEPLAA</sequence>